<evidence type="ECO:0000313" key="3">
    <source>
        <dbReference type="EMBL" id="NDY43194.1"/>
    </source>
</evidence>
<gene>
    <name evidence="3" type="ORF">G3N55_10120</name>
</gene>
<dbReference type="AlphaFoldDB" id="A0A6N9TTX9"/>
<comment type="caution">
    <text evidence="3">The sequence shown here is derived from an EMBL/GenBank/DDBJ whole genome shotgun (WGS) entry which is preliminary data.</text>
</comment>
<dbReference type="Gene3D" id="3.20.20.140">
    <property type="entry name" value="Metal-dependent hydrolases"/>
    <property type="match status" value="1"/>
</dbReference>
<dbReference type="PANTHER" id="PTHR43794:SF11">
    <property type="entry name" value="AMIDOHYDROLASE-RELATED DOMAIN-CONTAINING PROTEIN"/>
    <property type="match status" value="1"/>
</dbReference>
<dbReference type="InterPro" id="IPR011059">
    <property type="entry name" value="Metal-dep_hydrolase_composite"/>
</dbReference>
<dbReference type="PANTHER" id="PTHR43794">
    <property type="entry name" value="AMINOHYDROLASE SSNA-RELATED"/>
    <property type="match status" value="1"/>
</dbReference>
<feature type="domain" description="Amidohydrolase-related" evidence="2">
    <location>
        <begin position="76"/>
        <end position="398"/>
    </location>
</feature>
<keyword evidence="4" id="KW-1185">Reference proteome</keyword>
<evidence type="ECO:0000259" key="2">
    <source>
        <dbReference type="Pfam" id="PF01979"/>
    </source>
</evidence>
<sequence length="429" mass="44971">MKPVPNRYRPGGAAEAAEPEALRLHLARWVVPVASPPLEGGAVATFGGRIVDVGPARELRTRYHAETHDHGDVVFMPAMVNAHCHLELSALRGRLAPAGSFAAWVRALVAAREQADPAEWEPAAEEAALDMAINGVLAVGDVGNTPLVPRLAAKDPEAWPLHGVFFREVIAPGGDSQDPGELHAETPDPPGGKFRVALSAHAPYSVAPDLLRAIKAWDRDHGLPFAVHVAESPEEVAFLRDGTGPIREFLEERGHIPPGFRPAGCSPVAALHRLGLLDPGTLCIHCVHLEPGDEALLAESGAAACLCPRSNVFLGVGPPPAERLHAAGVPLALGTDSLASNDNLSVFAEMASLARLAPGLPPGAVIEAATRGGARALALQRELGTLSRGRVAAFLAVGPAPGRPSDVLEFVIHASAQDKAVCYWIEDTP</sequence>
<proteinExistence type="predicted"/>
<dbReference type="Pfam" id="PF01979">
    <property type="entry name" value="Amidohydro_1"/>
    <property type="match status" value="1"/>
</dbReference>
<dbReference type="EMBL" id="JAAGRR010000131">
    <property type="protein sequence ID" value="NDY43194.1"/>
    <property type="molecule type" value="Genomic_DNA"/>
</dbReference>
<accession>A0A6N9TTX9</accession>
<dbReference type="SUPFAM" id="SSF51338">
    <property type="entry name" value="Composite domain of metallo-dependent hydrolases"/>
    <property type="match status" value="1"/>
</dbReference>
<dbReference type="Proteomes" id="UP000469346">
    <property type="component" value="Unassembled WGS sequence"/>
</dbReference>
<protein>
    <submittedName>
        <fullName evidence="3">Amidohydrolase family protein</fullName>
    </submittedName>
</protein>
<dbReference type="InterPro" id="IPR032466">
    <property type="entry name" value="Metal_Hydrolase"/>
</dbReference>
<evidence type="ECO:0000256" key="1">
    <source>
        <dbReference type="ARBA" id="ARBA00022801"/>
    </source>
</evidence>
<dbReference type="SUPFAM" id="SSF51556">
    <property type="entry name" value="Metallo-dependent hydrolases"/>
    <property type="match status" value="1"/>
</dbReference>
<name>A0A6N9TTX9_DISTH</name>
<dbReference type="GO" id="GO:0016810">
    <property type="term" value="F:hydrolase activity, acting on carbon-nitrogen (but not peptide) bonds"/>
    <property type="evidence" value="ECO:0007669"/>
    <property type="project" value="InterPro"/>
</dbReference>
<keyword evidence="1 3" id="KW-0378">Hydrolase</keyword>
<organism evidence="3 4">
    <name type="scientific">Dissulfurirhabdus thermomarina</name>
    <dbReference type="NCBI Taxonomy" id="1765737"/>
    <lineage>
        <taxon>Bacteria</taxon>
        <taxon>Deltaproteobacteria</taxon>
        <taxon>Dissulfurirhabdaceae</taxon>
        <taxon>Dissulfurirhabdus</taxon>
    </lineage>
</organism>
<dbReference type="InterPro" id="IPR050287">
    <property type="entry name" value="MTA/SAH_deaminase"/>
</dbReference>
<evidence type="ECO:0000313" key="4">
    <source>
        <dbReference type="Proteomes" id="UP000469346"/>
    </source>
</evidence>
<dbReference type="InterPro" id="IPR006680">
    <property type="entry name" value="Amidohydro-rel"/>
</dbReference>
<dbReference type="RefSeq" id="WP_163299308.1">
    <property type="nucleotide sequence ID" value="NZ_JAAGRR010000131.1"/>
</dbReference>
<reference evidence="3 4" key="1">
    <citation type="submission" date="2020-02" db="EMBL/GenBank/DDBJ databases">
        <title>Comparative genomics of sulfur disproportionating microorganisms.</title>
        <authorList>
            <person name="Ward L.M."/>
            <person name="Bertran E."/>
            <person name="Johnston D.T."/>
        </authorList>
    </citation>
    <scope>NUCLEOTIDE SEQUENCE [LARGE SCALE GENOMIC DNA]</scope>
    <source>
        <strain evidence="3 4">DSM 100025</strain>
    </source>
</reference>